<reference evidence="2 3" key="1">
    <citation type="submission" date="2018-01" db="EMBL/GenBank/DDBJ databases">
        <title>Arthrobacter sp. nov., from glaciers in China.</title>
        <authorList>
            <person name="Liu Q."/>
            <person name="Xin Y.-H."/>
        </authorList>
    </citation>
    <scope>NUCLEOTIDE SEQUENCE [LARGE SCALE GENOMIC DNA]</scope>
    <source>
        <strain evidence="2 3">HLT2-12-2</strain>
    </source>
</reference>
<dbReference type="RefSeq" id="WP_103467639.1">
    <property type="nucleotide sequence ID" value="NZ_PPXC01000031.1"/>
</dbReference>
<organism evidence="2 3">
    <name type="scientific">Arthrobacter glacialis</name>
    <dbReference type="NCBI Taxonomy" id="1664"/>
    <lineage>
        <taxon>Bacteria</taxon>
        <taxon>Bacillati</taxon>
        <taxon>Actinomycetota</taxon>
        <taxon>Actinomycetes</taxon>
        <taxon>Micrococcales</taxon>
        <taxon>Micrococcaceae</taxon>
        <taxon>Arthrobacter</taxon>
    </lineage>
</organism>
<proteinExistence type="predicted"/>
<name>A0A2S3ZQU0_ARTGL</name>
<dbReference type="Pfam" id="PF24551">
    <property type="entry name" value="SH3_Rv0428c"/>
    <property type="match status" value="1"/>
</dbReference>
<evidence type="ECO:0000259" key="1">
    <source>
        <dbReference type="Pfam" id="PF24551"/>
    </source>
</evidence>
<gene>
    <name evidence="2" type="ORF">CVS27_20200</name>
</gene>
<dbReference type="InterPro" id="IPR056934">
    <property type="entry name" value="SH3_Rv0428c"/>
</dbReference>
<protein>
    <submittedName>
        <fullName evidence="2">Ferrous iron transport protein A</fullName>
    </submittedName>
</protein>
<evidence type="ECO:0000313" key="2">
    <source>
        <dbReference type="EMBL" id="POH71595.1"/>
    </source>
</evidence>
<accession>A0A2S3ZQU0</accession>
<keyword evidence="3" id="KW-1185">Reference proteome</keyword>
<comment type="caution">
    <text evidence="2">The sequence shown here is derived from an EMBL/GenBank/DDBJ whole genome shotgun (WGS) entry which is preliminary data.</text>
</comment>
<evidence type="ECO:0000313" key="3">
    <source>
        <dbReference type="Proteomes" id="UP000237061"/>
    </source>
</evidence>
<dbReference type="Proteomes" id="UP000237061">
    <property type="component" value="Unassembled WGS sequence"/>
</dbReference>
<dbReference type="EMBL" id="PPXC01000031">
    <property type="protein sequence ID" value="POH71595.1"/>
    <property type="molecule type" value="Genomic_DNA"/>
</dbReference>
<feature type="domain" description="Histone acetyltransferase Rv0428c-like SH3" evidence="1">
    <location>
        <begin position="12"/>
        <end position="58"/>
    </location>
</feature>
<dbReference type="AlphaFoldDB" id="A0A2S3ZQU0"/>
<sequence length="77" mass="8497">MNSALERLTQLPLGTRVVIRYRIGSGLTDALGDLVARDDLGCTVATRTGTLTIKFDDVQLAKAVPPPPPRRERRMQH</sequence>